<dbReference type="Proteomes" id="UP000594262">
    <property type="component" value="Unplaced"/>
</dbReference>
<keyword evidence="3 5" id="KW-1133">Transmembrane helix</keyword>
<dbReference type="InterPro" id="IPR006201">
    <property type="entry name" value="Neur_channel"/>
</dbReference>
<feature type="region of interest" description="Disordered" evidence="6">
    <location>
        <begin position="398"/>
        <end position="430"/>
    </location>
</feature>
<comment type="similarity">
    <text evidence="5">Belongs to the ligand-gated ion channel (TC 1.A.9) family.</text>
</comment>
<dbReference type="PROSITE" id="PS00236">
    <property type="entry name" value="NEUROTR_ION_CHANNEL"/>
    <property type="match status" value="1"/>
</dbReference>
<keyword evidence="5" id="KW-0813">Transport</keyword>
<reference evidence="9" key="1">
    <citation type="submission" date="2021-01" db="UniProtKB">
        <authorList>
            <consortium name="EnsemblMetazoa"/>
        </authorList>
    </citation>
    <scope>IDENTIFICATION</scope>
</reference>
<dbReference type="GO" id="GO:0005230">
    <property type="term" value="F:extracellular ligand-gated monoatomic ion channel activity"/>
    <property type="evidence" value="ECO:0007669"/>
    <property type="project" value="InterPro"/>
</dbReference>
<evidence type="ECO:0000256" key="6">
    <source>
        <dbReference type="SAM" id="MobiDB-lite"/>
    </source>
</evidence>
<evidence type="ECO:0000313" key="10">
    <source>
        <dbReference type="Proteomes" id="UP000594262"/>
    </source>
</evidence>
<accession>A0A7M5VDC1</accession>
<feature type="domain" description="Neurotransmitter-gated ion-channel transmembrane" evidence="8">
    <location>
        <begin position="247"/>
        <end position="494"/>
    </location>
</feature>
<proteinExistence type="inferred from homology"/>
<evidence type="ECO:0000259" key="7">
    <source>
        <dbReference type="Pfam" id="PF02931"/>
    </source>
</evidence>
<dbReference type="CDD" id="cd19051">
    <property type="entry name" value="LGIC_TM_cation"/>
    <property type="match status" value="1"/>
</dbReference>
<dbReference type="Pfam" id="PF02932">
    <property type="entry name" value="Neur_chan_memb"/>
    <property type="match status" value="1"/>
</dbReference>
<dbReference type="Gene3D" id="1.20.58.390">
    <property type="entry name" value="Neurotransmitter-gated ion-channel transmembrane domain"/>
    <property type="match status" value="1"/>
</dbReference>
<feature type="transmembrane region" description="Helical" evidence="5">
    <location>
        <begin position="485"/>
        <end position="504"/>
    </location>
</feature>
<evidence type="ECO:0000256" key="4">
    <source>
        <dbReference type="ARBA" id="ARBA00023136"/>
    </source>
</evidence>
<dbReference type="InterPro" id="IPR006202">
    <property type="entry name" value="Neur_chan_lig-bd"/>
</dbReference>
<name>A0A7M5VDC1_9CNID</name>
<organism evidence="9 10">
    <name type="scientific">Clytia hemisphaerica</name>
    <dbReference type="NCBI Taxonomy" id="252671"/>
    <lineage>
        <taxon>Eukaryota</taxon>
        <taxon>Metazoa</taxon>
        <taxon>Cnidaria</taxon>
        <taxon>Hydrozoa</taxon>
        <taxon>Hydroidolina</taxon>
        <taxon>Leptothecata</taxon>
        <taxon>Obeliida</taxon>
        <taxon>Clytiidae</taxon>
        <taxon>Clytia</taxon>
    </lineage>
</organism>
<sequence length="507" mass="57974">MEGTFLSNMFWMILCFILIYTAVSGRRQTPEERLHSHLFGDQHHDLTAFPLEKGSLDLNFRLKLFGADIETDTETLSVDVNFIQSWANKRLSWNPMDFGNITDINIDPEAAWVPNLYVHGNLEEDKEYNGLLSTLLTKINLRHDGVQTWLAPSTLLLKCAIIVSHFPFDTQHCHLQFGSFAFDSSKLNINVKPLDLDLYEDSPEWELLESGHAKEYVTYPGSKTPYTDALYVLKIRRKALAPLKELVFPNLALITLTMLVFVIPTDAGERIGYLFTTFLAIAFFMTDTIDTLPRNSLNAPFCMVFMGVSTLSLSLLAVCLCIGISCYYANTNLVELPDKCKTFLRKSGKFLGVNLKREFDGWRHMLNEIRNFEEENFIGSSSSGSLHKEVKKFALASHTEHPTERAKTSSEQTPVQTRKDNSQHKCSLSEEEIDGVDPLFENPEDLRSVHERLEILLSTFEEQDDNSWREMEWFLFSQAVDKICFVIFTSCFVLSLVFAGIHIYEVY</sequence>
<keyword evidence="2 5" id="KW-0812">Transmembrane</keyword>
<evidence type="ECO:0000256" key="1">
    <source>
        <dbReference type="ARBA" id="ARBA00004141"/>
    </source>
</evidence>
<dbReference type="Pfam" id="PF02931">
    <property type="entry name" value="Neur_chan_LBD"/>
    <property type="match status" value="1"/>
</dbReference>
<dbReference type="OrthoDB" id="6501204at2759"/>
<keyword evidence="5" id="KW-0406">Ion transport</keyword>
<evidence type="ECO:0000256" key="3">
    <source>
        <dbReference type="ARBA" id="ARBA00022989"/>
    </source>
</evidence>
<evidence type="ECO:0000256" key="2">
    <source>
        <dbReference type="ARBA" id="ARBA00022692"/>
    </source>
</evidence>
<dbReference type="Gene3D" id="2.70.170.10">
    <property type="entry name" value="Neurotransmitter-gated ion-channel ligand-binding domain"/>
    <property type="match status" value="1"/>
</dbReference>
<feature type="compositionally biased region" description="Basic and acidic residues" evidence="6">
    <location>
        <begin position="398"/>
        <end position="408"/>
    </location>
</feature>
<dbReference type="EnsemblMetazoa" id="CLYHEMT008578.1">
    <property type="protein sequence ID" value="CLYHEMP008578.1"/>
    <property type="gene ID" value="CLYHEMG008578"/>
</dbReference>
<dbReference type="InterPro" id="IPR018000">
    <property type="entry name" value="Neurotransmitter_ion_chnl_CS"/>
</dbReference>
<evidence type="ECO:0000259" key="8">
    <source>
        <dbReference type="Pfam" id="PF02932"/>
    </source>
</evidence>
<keyword evidence="10" id="KW-1185">Reference proteome</keyword>
<feature type="transmembrane region" description="Helical" evidence="5">
    <location>
        <begin position="6"/>
        <end position="23"/>
    </location>
</feature>
<evidence type="ECO:0000256" key="5">
    <source>
        <dbReference type="RuleBase" id="RU000687"/>
    </source>
</evidence>
<keyword evidence="4 5" id="KW-0472">Membrane</keyword>
<dbReference type="PRINTS" id="PR00252">
    <property type="entry name" value="NRIONCHANNEL"/>
</dbReference>
<protein>
    <submittedName>
        <fullName evidence="9">Uncharacterized protein</fullName>
    </submittedName>
</protein>
<dbReference type="PANTHER" id="PTHR18945">
    <property type="entry name" value="NEUROTRANSMITTER GATED ION CHANNEL"/>
    <property type="match status" value="1"/>
</dbReference>
<dbReference type="GO" id="GO:0016020">
    <property type="term" value="C:membrane"/>
    <property type="evidence" value="ECO:0007669"/>
    <property type="project" value="UniProtKB-SubCell"/>
</dbReference>
<feature type="transmembrane region" description="Helical" evidence="5">
    <location>
        <begin position="246"/>
        <end position="265"/>
    </location>
</feature>
<feature type="domain" description="Neurotransmitter-gated ion-channel ligand-binding" evidence="7">
    <location>
        <begin position="31"/>
        <end position="238"/>
    </location>
</feature>
<dbReference type="AlphaFoldDB" id="A0A7M5VDC1"/>
<evidence type="ECO:0000313" key="9">
    <source>
        <dbReference type="EnsemblMetazoa" id="CLYHEMP008578.1"/>
    </source>
</evidence>
<dbReference type="InterPro" id="IPR036719">
    <property type="entry name" value="Neuro-gated_channel_TM_sf"/>
</dbReference>
<dbReference type="InterPro" id="IPR036734">
    <property type="entry name" value="Neur_chan_lig-bd_sf"/>
</dbReference>
<dbReference type="GO" id="GO:0004888">
    <property type="term" value="F:transmembrane signaling receptor activity"/>
    <property type="evidence" value="ECO:0007669"/>
    <property type="project" value="InterPro"/>
</dbReference>
<keyword evidence="5" id="KW-0407">Ion channel</keyword>
<feature type="transmembrane region" description="Helical" evidence="5">
    <location>
        <begin position="301"/>
        <end position="330"/>
    </location>
</feature>
<dbReference type="SUPFAM" id="SSF63712">
    <property type="entry name" value="Nicotinic receptor ligand binding domain-like"/>
    <property type="match status" value="1"/>
</dbReference>
<dbReference type="InterPro" id="IPR006029">
    <property type="entry name" value="Neurotrans-gated_channel_TM"/>
</dbReference>
<dbReference type="InterPro" id="IPR038050">
    <property type="entry name" value="Neuro_actylchol_rec"/>
</dbReference>
<feature type="transmembrane region" description="Helical" evidence="5">
    <location>
        <begin position="271"/>
        <end position="289"/>
    </location>
</feature>
<dbReference type="SUPFAM" id="SSF90112">
    <property type="entry name" value="Neurotransmitter-gated ion-channel transmembrane pore"/>
    <property type="match status" value="1"/>
</dbReference>
<comment type="subcellular location">
    <subcellularLocation>
        <location evidence="1">Membrane</location>
        <topology evidence="1">Multi-pass membrane protein</topology>
    </subcellularLocation>
</comment>